<dbReference type="Proteomes" id="UP000811899">
    <property type="component" value="Unassembled WGS sequence"/>
</dbReference>
<keyword evidence="7" id="KW-1185">Reference proteome</keyword>
<evidence type="ECO:0000256" key="1">
    <source>
        <dbReference type="ARBA" id="ARBA00023224"/>
    </source>
</evidence>
<dbReference type="GO" id="GO:0007165">
    <property type="term" value="P:signal transduction"/>
    <property type="evidence" value="ECO:0007669"/>
    <property type="project" value="UniProtKB-KW"/>
</dbReference>
<dbReference type="Gene3D" id="1.10.287.950">
    <property type="entry name" value="Methyl-accepting chemotaxis protein"/>
    <property type="match status" value="3"/>
</dbReference>
<dbReference type="EMBL" id="JAHCVJ010000001">
    <property type="protein sequence ID" value="MBT0662858.1"/>
    <property type="molecule type" value="Genomic_DNA"/>
</dbReference>
<dbReference type="Gene3D" id="6.10.340.10">
    <property type="match status" value="1"/>
</dbReference>
<dbReference type="SUPFAM" id="SSF58104">
    <property type="entry name" value="Methyl-accepting chemotaxis protein (MCP) signaling domain"/>
    <property type="match status" value="2"/>
</dbReference>
<feature type="coiled-coil region" evidence="3">
    <location>
        <begin position="644"/>
        <end position="671"/>
    </location>
</feature>
<dbReference type="PANTHER" id="PTHR32089">
    <property type="entry name" value="METHYL-ACCEPTING CHEMOTAXIS PROTEIN MCPB"/>
    <property type="match status" value="1"/>
</dbReference>
<dbReference type="PANTHER" id="PTHR32089:SF112">
    <property type="entry name" value="LYSOZYME-LIKE PROTEIN-RELATED"/>
    <property type="match status" value="1"/>
</dbReference>
<proteinExistence type="predicted"/>
<dbReference type="RefSeq" id="WP_214169652.1">
    <property type="nucleotide sequence ID" value="NZ_JAHCVJ010000001.1"/>
</dbReference>
<feature type="transmembrane region" description="Helical" evidence="4">
    <location>
        <begin position="20"/>
        <end position="40"/>
    </location>
</feature>
<protein>
    <recommendedName>
        <fullName evidence="5">Methyl-accepting transducer domain-containing protein</fullName>
    </recommendedName>
</protein>
<feature type="domain" description="Methyl-accepting transducer" evidence="5">
    <location>
        <begin position="313"/>
        <end position="550"/>
    </location>
</feature>
<gene>
    <name evidence="6" type="ORF">KI809_00965</name>
</gene>
<sequence length="674" mass="73615">MTKTDSQPKTYSRSLTRRFILRLLIILLLGQCLALGWSLYTNEQIQKNDIREKISLSGKQLASLAVVSRTSFDFTYLGQLIDELIKDEDILRITYVDKGLTIIDRKGGKSAANVMKLEIPVMDAAEKVGAIAFEYTDYRVVKNVFKQAATSIAFMALLFVVLALFIYYFFNRDIGSKVIAISGTIEQMTQGDLTCRSSEVSDDEFGAISGGLDFLVKWLASTIDRYKSISISVADATELLNKTFKDLINGVNRQQLSTENAMVSVQNAIDSLEKVIESTDNLLELSDESTQALNGILTTSQGIANKMERLSRNIHSSYDSVLTITRTSQDVASSAGRANSSMAFADQAVSNINTSVTKISGFVRETTELSKQTNAIIAERGIKSVQDAYDSMQRIEQYVASLTSTMTNLGTRSKDIAKVLDVIKEVTEQTKLLSLNAQILSGQAGEHGKPFAVVASEMKSLSDKTAISTKEIEAIVSMIQGEISVAVKSTQETTKMVVDGKAVAARAGDALQSIQESSGRSSEMVTSLEKVASEQNQSLEQIIAAFGEIRKLISDVNHATKEEEQGMTALLEGFGAIRNAMDVTRSASEEQTRSIQMITENLSLANDKTRAISASANEQSQVSHELIKSMKRIIQIGAETVHGVRDVSARIVAMSSEVEALKREIKSFKTDSSA</sequence>
<evidence type="ECO:0000313" key="6">
    <source>
        <dbReference type="EMBL" id="MBT0662858.1"/>
    </source>
</evidence>
<dbReference type="InterPro" id="IPR004089">
    <property type="entry name" value="MCPsignal_dom"/>
</dbReference>
<keyword evidence="4" id="KW-0812">Transmembrane</keyword>
<keyword evidence="4" id="KW-1133">Transmembrane helix</keyword>
<dbReference type="GO" id="GO:0016020">
    <property type="term" value="C:membrane"/>
    <property type="evidence" value="ECO:0007669"/>
    <property type="project" value="InterPro"/>
</dbReference>
<keyword evidence="1 2" id="KW-0807">Transducer</keyword>
<keyword evidence="3" id="KW-0175">Coiled coil</keyword>
<evidence type="ECO:0000256" key="4">
    <source>
        <dbReference type="SAM" id="Phobius"/>
    </source>
</evidence>
<comment type="caution">
    <text evidence="6">The sequence shown here is derived from an EMBL/GenBank/DDBJ whole genome shotgun (WGS) entry which is preliminary data.</text>
</comment>
<dbReference type="Pfam" id="PF00015">
    <property type="entry name" value="MCPsignal"/>
    <property type="match status" value="1"/>
</dbReference>
<organism evidence="6 7">
    <name type="scientific">Geoanaerobacter pelophilus</name>
    <dbReference type="NCBI Taxonomy" id="60036"/>
    <lineage>
        <taxon>Bacteria</taxon>
        <taxon>Pseudomonadati</taxon>
        <taxon>Thermodesulfobacteriota</taxon>
        <taxon>Desulfuromonadia</taxon>
        <taxon>Geobacterales</taxon>
        <taxon>Geobacteraceae</taxon>
        <taxon>Geoanaerobacter</taxon>
    </lineage>
</organism>
<dbReference type="PROSITE" id="PS50111">
    <property type="entry name" value="CHEMOTAXIS_TRANSDUC_2"/>
    <property type="match status" value="1"/>
</dbReference>
<accession>A0AAW4L1K9</accession>
<evidence type="ECO:0000259" key="5">
    <source>
        <dbReference type="PROSITE" id="PS50111"/>
    </source>
</evidence>
<evidence type="ECO:0000256" key="3">
    <source>
        <dbReference type="SAM" id="Coils"/>
    </source>
</evidence>
<evidence type="ECO:0000256" key="2">
    <source>
        <dbReference type="PROSITE-ProRule" id="PRU00284"/>
    </source>
</evidence>
<dbReference type="AlphaFoldDB" id="A0AAW4L1K9"/>
<keyword evidence="4" id="KW-0472">Membrane</keyword>
<reference evidence="6 7" key="1">
    <citation type="submission" date="2021-05" db="EMBL/GenBank/DDBJ databases">
        <title>The draft genome of Geobacter pelophilus DSM 12255.</title>
        <authorList>
            <person name="Xu Z."/>
            <person name="Masuda Y."/>
            <person name="Itoh H."/>
            <person name="Senoo K."/>
        </authorList>
    </citation>
    <scope>NUCLEOTIDE SEQUENCE [LARGE SCALE GENOMIC DNA]</scope>
    <source>
        <strain evidence="6 7">DSM 12255</strain>
    </source>
</reference>
<feature type="transmembrane region" description="Helical" evidence="4">
    <location>
        <begin position="148"/>
        <end position="170"/>
    </location>
</feature>
<name>A0AAW4L1K9_9BACT</name>
<evidence type="ECO:0000313" key="7">
    <source>
        <dbReference type="Proteomes" id="UP000811899"/>
    </source>
</evidence>
<dbReference type="SMART" id="SM00283">
    <property type="entry name" value="MA"/>
    <property type="match status" value="1"/>
</dbReference>